<organism evidence="1 2">
    <name type="scientific">Plectus sambesii</name>
    <dbReference type="NCBI Taxonomy" id="2011161"/>
    <lineage>
        <taxon>Eukaryota</taxon>
        <taxon>Metazoa</taxon>
        <taxon>Ecdysozoa</taxon>
        <taxon>Nematoda</taxon>
        <taxon>Chromadorea</taxon>
        <taxon>Plectida</taxon>
        <taxon>Plectina</taxon>
        <taxon>Plectoidea</taxon>
        <taxon>Plectidae</taxon>
        <taxon>Plectus</taxon>
    </lineage>
</organism>
<reference evidence="2" key="1">
    <citation type="submission" date="2022-11" db="UniProtKB">
        <authorList>
            <consortium name="WormBaseParasite"/>
        </authorList>
    </citation>
    <scope>IDENTIFICATION</scope>
</reference>
<dbReference type="WBParaSite" id="PSAMB.scaffold12size138133.g182.t1">
    <property type="protein sequence ID" value="PSAMB.scaffold12size138133.g182.t1"/>
    <property type="gene ID" value="PSAMB.scaffold12size138133.g182"/>
</dbReference>
<name>A0A914UVP8_9BILA</name>
<dbReference type="AlphaFoldDB" id="A0A914UVP8"/>
<evidence type="ECO:0000313" key="2">
    <source>
        <dbReference type="WBParaSite" id="PSAMB.scaffold12size138133.g182.t1"/>
    </source>
</evidence>
<accession>A0A914UVP8</accession>
<proteinExistence type="predicted"/>
<evidence type="ECO:0000313" key="1">
    <source>
        <dbReference type="Proteomes" id="UP000887566"/>
    </source>
</evidence>
<keyword evidence="1" id="KW-1185">Reference proteome</keyword>
<protein>
    <submittedName>
        <fullName evidence="2">Uncharacterized protein</fullName>
    </submittedName>
</protein>
<dbReference type="Proteomes" id="UP000887566">
    <property type="component" value="Unplaced"/>
</dbReference>
<sequence length="134" mass="14957">MFASRDHVDEQRDDERQQQAALHLRCTNTLGRAIAAHINSDVCIDLTARVDSPWSSKSRQSNISTMACRMPLIWLIASSRSCIGAAQTQHHSGGPGTPREFLSCCAAPEGVRQLDAYFVRYRPWTAPFALQRDV</sequence>